<feature type="compositionally biased region" description="Pro residues" evidence="6">
    <location>
        <begin position="302"/>
        <end position="315"/>
    </location>
</feature>
<dbReference type="Pfam" id="PF00069">
    <property type="entry name" value="Pkinase"/>
    <property type="match status" value="1"/>
</dbReference>
<dbReference type="CDD" id="cd14014">
    <property type="entry name" value="STKc_PknB_like"/>
    <property type="match status" value="1"/>
</dbReference>
<feature type="region of interest" description="Disordered" evidence="6">
    <location>
        <begin position="298"/>
        <end position="317"/>
    </location>
</feature>
<organism evidence="8 9">
    <name type="scientific">Streptomyces antioxidans</name>
    <dbReference type="NCBI Taxonomy" id="1507734"/>
    <lineage>
        <taxon>Bacteria</taxon>
        <taxon>Bacillati</taxon>
        <taxon>Actinomycetota</taxon>
        <taxon>Actinomycetes</taxon>
        <taxon>Kitasatosporales</taxon>
        <taxon>Streptomycetaceae</taxon>
        <taxon>Streptomyces</taxon>
    </lineage>
</organism>
<comment type="caution">
    <text evidence="8">The sequence shown here is derived from an EMBL/GenBank/DDBJ whole genome shotgun (WGS) entry which is preliminary data.</text>
</comment>
<dbReference type="Pfam" id="PF13360">
    <property type="entry name" value="PQQ_2"/>
    <property type="match status" value="1"/>
</dbReference>
<dbReference type="InterPro" id="IPR000719">
    <property type="entry name" value="Prot_kinase_dom"/>
</dbReference>
<keyword evidence="3" id="KW-0418">Kinase</keyword>
<dbReference type="PANTHER" id="PTHR43289">
    <property type="entry name" value="MITOGEN-ACTIVATED PROTEIN KINASE KINASE KINASE 20-RELATED"/>
    <property type="match status" value="1"/>
</dbReference>
<keyword evidence="4 5" id="KW-0067">ATP-binding</keyword>
<evidence type="ECO:0000256" key="2">
    <source>
        <dbReference type="ARBA" id="ARBA00022741"/>
    </source>
</evidence>
<evidence type="ECO:0000256" key="5">
    <source>
        <dbReference type="PROSITE-ProRule" id="PRU10141"/>
    </source>
</evidence>
<dbReference type="InterPro" id="IPR011047">
    <property type="entry name" value="Quinoprotein_ADH-like_sf"/>
</dbReference>
<dbReference type="GO" id="GO:0005524">
    <property type="term" value="F:ATP binding"/>
    <property type="evidence" value="ECO:0007669"/>
    <property type="project" value="UniProtKB-UniRule"/>
</dbReference>
<dbReference type="SUPFAM" id="SSF56112">
    <property type="entry name" value="Protein kinase-like (PK-like)"/>
    <property type="match status" value="1"/>
</dbReference>
<evidence type="ECO:0000256" key="6">
    <source>
        <dbReference type="SAM" id="MobiDB-lite"/>
    </source>
</evidence>
<keyword evidence="9" id="KW-1185">Reference proteome</keyword>
<dbReference type="Gene3D" id="3.30.200.20">
    <property type="entry name" value="Phosphorylase Kinase, domain 1"/>
    <property type="match status" value="1"/>
</dbReference>
<sequence>MLFPLTHDDPYELGSYRLTARLGSGGMGTVYLGRSPGGRGIALKTMHARIAADPQLRSRFRLETDAARVIGGRYGAEVVAADPFAETPWLATEYVLGPPLDEAVDRSGPLPETSVRALGAALCGALGQLHLSEVVHRDLKPSNIIVTAYGPKVIDFGIARAIGDDRLTRTGAAVGTPAFMSPEQATDQEHTPAGDVFALAAVLVFAATGRGPFGDGRPADLLYRVRFTEPDLSAVPAALAPVLAHALAKDPSQRPTTAALGAQLHDGSGEFADHLPDLVLDEIGRRATEVWQFTPARLPAPAQEPPPPPAAPPEPTGLSRRRLLIVGGGSVAGLAAAGVGSWALSKGDDPAAPFRKPTPGPSVRPLPKKKLDSLWQKQVAGPPDDLIPAAPIAARDLAMLVAGTGLAAFNATSGGVAWVSDKGERTWQLAPDGDELYQLLEPKGAEGHKGDPWPLQLASVDLTSGRAHKPLAEFSDLNGVMYENQLLCVSDGVLYVVAGKGEYSMDGFLPSQSWSVFAIDADTGKRRWSKPLPSRPDGSDRLHFLSATVVGNRLVALQETNGGKVRVIARDTRTGDVIWDKPLAVAKPDSVRLPLTVDRDHVYLGCGQLRALRLSDGGQAWSSGSARPGRTYGPPSVKDGVLYAVEKGTGLVAADARSGKPKWVERGGNGVDAAVTDRPVVGSDHVYRKGAGTLAAIDLSSRTPARLYKTSGDRFIAQERSNVVIALGGHFFAAFPLQ</sequence>
<dbReference type="InterPro" id="IPR018391">
    <property type="entry name" value="PQQ_b-propeller_rpt"/>
</dbReference>
<dbReference type="PROSITE" id="PS00108">
    <property type="entry name" value="PROTEIN_KINASE_ST"/>
    <property type="match status" value="1"/>
</dbReference>
<dbReference type="GO" id="GO:0004674">
    <property type="term" value="F:protein serine/threonine kinase activity"/>
    <property type="evidence" value="ECO:0007669"/>
    <property type="project" value="TreeGrafter"/>
</dbReference>
<evidence type="ECO:0000256" key="1">
    <source>
        <dbReference type="ARBA" id="ARBA00022679"/>
    </source>
</evidence>
<keyword evidence="2 5" id="KW-0547">Nucleotide-binding</keyword>
<dbReference type="InterPro" id="IPR017441">
    <property type="entry name" value="Protein_kinase_ATP_BS"/>
</dbReference>
<dbReference type="PANTHER" id="PTHR43289:SF34">
    <property type="entry name" value="SERINE_THREONINE-PROTEIN KINASE YBDM-RELATED"/>
    <property type="match status" value="1"/>
</dbReference>
<dbReference type="Proteomes" id="UP000033615">
    <property type="component" value="Unassembled WGS sequence"/>
</dbReference>
<dbReference type="InterPro" id="IPR002372">
    <property type="entry name" value="PQQ_rpt_dom"/>
</dbReference>
<dbReference type="InterPro" id="IPR008271">
    <property type="entry name" value="Ser/Thr_kinase_AS"/>
</dbReference>
<evidence type="ECO:0000256" key="3">
    <source>
        <dbReference type="ARBA" id="ARBA00022777"/>
    </source>
</evidence>
<dbReference type="OrthoDB" id="9762169at2"/>
<evidence type="ECO:0000313" key="9">
    <source>
        <dbReference type="Proteomes" id="UP000033615"/>
    </source>
</evidence>
<dbReference type="PROSITE" id="PS50011">
    <property type="entry name" value="PROTEIN_KINASE_DOM"/>
    <property type="match status" value="1"/>
</dbReference>
<dbReference type="SMART" id="SM00564">
    <property type="entry name" value="PQQ"/>
    <property type="match status" value="4"/>
</dbReference>
<protein>
    <recommendedName>
        <fullName evidence="7">Protein kinase domain-containing protein</fullName>
    </recommendedName>
</protein>
<evidence type="ECO:0000259" key="7">
    <source>
        <dbReference type="PROSITE" id="PS50011"/>
    </source>
</evidence>
<dbReference type="InterPro" id="IPR011009">
    <property type="entry name" value="Kinase-like_dom_sf"/>
</dbReference>
<dbReference type="EMBL" id="LAKD02000047">
    <property type="protein sequence ID" value="OPF78480.1"/>
    <property type="molecule type" value="Genomic_DNA"/>
</dbReference>
<dbReference type="PROSITE" id="PS00107">
    <property type="entry name" value="PROTEIN_KINASE_ATP"/>
    <property type="match status" value="1"/>
</dbReference>
<keyword evidence="1" id="KW-0808">Transferase</keyword>
<proteinExistence type="predicted"/>
<evidence type="ECO:0000256" key="4">
    <source>
        <dbReference type="ARBA" id="ARBA00022840"/>
    </source>
</evidence>
<dbReference type="SUPFAM" id="SSF50998">
    <property type="entry name" value="Quinoprotein alcohol dehydrogenase-like"/>
    <property type="match status" value="2"/>
</dbReference>
<dbReference type="Gene3D" id="1.10.510.10">
    <property type="entry name" value="Transferase(Phosphotransferase) domain 1"/>
    <property type="match status" value="1"/>
</dbReference>
<feature type="binding site" evidence="5">
    <location>
        <position position="44"/>
    </location>
    <ligand>
        <name>ATP</name>
        <dbReference type="ChEBI" id="CHEBI:30616"/>
    </ligand>
</feature>
<dbReference type="Gene3D" id="2.130.10.10">
    <property type="entry name" value="YVTN repeat-like/Quinoprotein amine dehydrogenase"/>
    <property type="match status" value="1"/>
</dbReference>
<evidence type="ECO:0000313" key="8">
    <source>
        <dbReference type="EMBL" id="OPF78480.1"/>
    </source>
</evidence>
<dbReference type="RefSeq" id="WP_075200496.1">
    <property type="nucleotide sequence ID" value="NZ_LAKD02000047.1"/>
</dbReference>
<dbReference type="InterPro" id="IPR015943">
    <property type="entry name" value="WD40/YVTN_repeat-like_dom_sf"/>
</dbReference>
<dbReference type="AlphaFoldDB" id="A0A1V4D338"/>
<accession>A0A1V4D338</accession>
<feature type="domain" description="Protein kinase" evidence="7">
    <location>
        <begin position="16"/>
        <end position="268"/>
    </location>
</feature>
<dbReference type="SMART" id="SM00220">
    <property type="entry name" value="S_TKc"/>
    <property type="match status" value="1"/>
</dbReference>
<reference evidence="8" key="1">
    <citation type="submission" date="2016-12" db="EMBL/GenBank/DDBJ databases">
        <title>Genome sequence of Streptomyces antioxidans MUSC 164.</title>
        <authorList>
            <person name="Lee L.-H."/>
            <person name="Ser H.-L."/>
        </authorList>
    </citation>
    <scope>NUCLEOTIDE SEQUENCE [LARGE SCALE GENOMIC DNA]</scope>
    <source>
        <strain evidence="8">MUSC 164</strain>
    </source>
</reference>
<name>A0A1V4D338_9ACTN</name>
<gene>
    <name evidence="8" type="ORF">VT50_0218860</name>
</gene>